<keyword evidence="2" id="KW-1185">Reference proteome</keyword>
<organism evidence="1 2">
    <name type="scientific">Racocetra persica</name>
    <dbReference type="NCBI Taxonomy" id="160502"/>
    <lineage>
        <taxon>Eukaryota</taxon>
        <taxon>Fungi</taxon>
        <taxon>Fungi incertae sedis</taxon>
        <taxon>Mucoromycota</taxon>
        <taxon>Glomeromycotina</taxon>
        <taxon>Glomeromycetes</taxon>
        <taxon>Diversisporales</taxon>
        <taxon>Gigasporaceae</taxon>
        <taxon>Racocetra</taxon>
    </lineage>
</organism>
<comment type="caution">
    <text evidence="1">The sequence shown here is derived from an EMBL/GenBank/DDBJ whole genome shotgun (WGS) entry which is preliminary data.</text>
</comment>
<proteinExistence type="predicted"/>
<evidence type="ECO:0000313" key="1">
    <source>
        <dbReference type="EMBL" id="CAG8744244.1"/>
    </source>
</evidence>
<accession>A0ACA9QB50</accession>
<evidence type="ECO:0000313" key="2">
    <source>
        <dbReference type="Proteomes" id="UP000789920"/>
    </source>
</evidence>
<reference evidence="1" key="1">
    <citation type="submission" date="2021-06" db="EMBL/GenBank/DDBJ databases">
        <authorList>
            <person name="Kallberg Y."/>
            <person name="Tangrot J."/>
            <person name="Rosling A."/>
        </authorList>
    </citation>
    <scope>NUCLEOTIDE SEQUENCE</scope>
    <source>
        <strain evidence="1">MA461A</strain>
    </source>
</reference>
<feature type="non-terminal residue" evidence="1">
    <location>
        <position position="1"/>
    </location>
</feature>
<dbReference type="EMBL" id="CAJVQC010029972">
    <property type="protein sequence ID" value="CAG8744244.1"/>
    <property type="molecule type" value="Genomic_DNA"/>
</dbReference>
<sequence length="513" mass="58471">IIVDSDDSLDSNLDINDVSQEAFSLNNNLVPSIEVGKTFTKKSLGIIIRADIVCHHAGIAKKTSTGLRTTKSIVIGCSFKIVVHWINNEYHVRSANLEHNHPMDTAVTLFDPGHHKLSYNKKDQVNILFNSGIPVPTIIRMLSEQYGRYIHNKDIYNSLNFHSRDRIKGLSQISELLTYLHNNSEYKITYLVNDNKLHCLFFATQSAFTIFKCYPEIVLIDTTYKTIISECHFYLLVGDLAVLSAIRTELPHVKHQLCTWHIEQNIVKNLTSKLSNKFLAFSKDFKLVITETKSISHMWVYCYTNKNVNYGIRTTQHSEASNAHLKHQLGHIQYHLRGSTHQQCPELLKNISMVISDFVYSLLLAQYNSATLYSVEEQVIGLFKVFNENRDHIVYHTEIELIISATDTNNVIQSEEPYDINNNKNSSTTVLSSSNYDACEIQISKQSTFKSTANLIKEIKAIANRDGHIEINNCLSLFIEKLNNQYPLQQADIGDSTNIKTKGRPSNTKRKKT</sequence>
<dbReference type="Proteomes" id="UP000789920">
    <property type="component" value="Unassembled WGS sequence"/>
</dbReference>
<feature type="non-terminal residue" evidence="1">
    <location>
        <position position="513"/>
    </location>
</feature>
<protein>
    <submittedName>
        <fullName evidence="1">7642_t:CDS:1</fullName>
    </submittedName>
</protein>
<name>A0ACA9QB50_9GLOM</name>
<gene>
    <name evidence="1" type="ORF">RPERSI_LOCUS13480</name>
</gene>